<feature type="region of interest" description="Disordered" evidence="1">
    <location>
        <begin position="42"/>
        <end position="74"/>
    </location>
</feature>
<proteinExistence type="predicted"/>
<evidence type="ECO:0000313" key="2">
    <source>
        <dbReference type="EMBL" id="GFD50528.1"/>
    </source>
</evidence>
<gene>
    <name evidence="2" type="ORF">Tci_922497</name>
</gene>
<dbReference type="AlphaFoldDB" id="A0A699WY95"/>
<name>A0A699WY95_TANCI</name>
<feature type="non-terminal residue" evidence="2">
    <location>
        <position position="98"/>
    </location>
</feature>
<protein>
    <submittedName>
        <fullName evidence="2">Uncharacterized protein</fullName>
    </submittedName>
</protein>
<dbReference type="EMBL" id="BKCJ011758432">
    <property type="protein sequence ID" value="GFD50528.1"/>
    <property type="molecule type" value="Genomic_DNA"/>
</dbReference>
<evidence type="ECO:0000256" key="1">
    <source>
        <dbReference type="SAM" id="MobiDB-lite"/>
    </source>
</evidence>
<accession>A0A699WY95</accession>
<reference evidence="2" key="1">
    <citation type="journal article" date="2019" name="Sci. Rep.">
        <title>Draft genome of Tanacetum cinerariifolium, the natural source of mosquito coil.</title>
        <authorList>
            <person name="Yamashiro T."/>
            <person name="Shiraishi A."/>
            <person name="Satake H."/>
            <person name="Nakayama K."/>
        </authorList>
    </citation>
    <scope>NUCLEOTIDE SEQUENCE</scope>
</reference>
<comment type="caution">
    <text evidence="2">The sequence shown here is derived from an EMBL/GenBank/DDBJ whole genome shotgun (WGS) entry which is preliminary data.</text>
</comment>
<organism evidence="2">
    <name type="scientific">Tanacetum cinerariifolium</name>
    <name type="common">Dalmatian daisy</name>
    <name type="synonym">Chrysanthemum cinerariifolium</name>
    <dbReference type="NCBI Taxonomy" id="118510"/>
    <lineage>
        <taxon>Eukaryota</taxon>
        <taxon>Viridiplantae</taxon>
        <taxon>Streptophyta</taxon>
        <taxon>Embryophyta</taxon>
        <taxon>Tracheophyta</taxon>
        <taxon>Spermatophyta</taxon>
        <taxon>Magnoliopsida</taxon>
        <taxon>eudicotyledons</taxon>
        <taxon>Gunneridae</taxon>
        <taxon>Pentapetalae</taxon>
        <taxon>asterids</taxon>
        <taxon>campanulids</taxon>
        <taxon>Asterales</taxon>
        <taxon>Asteraceae</taxon>
        <taxon>Asteroideae</taxon>
        <taxon>Anthemideae</taxon>
        <taxon>Anthemidinae</taxon>
        <taxon>Tanacetum</taxon>
    </lineage>
</organism>
<feature type="non-terminal residue" evidence="2">
    <location>
        <position position="1"/>
    </location>
</feature>
<sequence>AHPRTAARAARHCGRGPHATADLVGEHCSVHCGRPGTDGVRPALAAQSAGRGDSDGAAPCRRSPASGALGPRAGSAANAVQARIAADQCCVLGRAGLD</sequence>